<evidence type="ECO:0000313" key="6">
    <source>
        <dbReference type="Proteomes" id="UP001286313"/>
    </source>
</evidence>
<evidence type="ECO:0000313" key="5">
    <source>
        <dbReference type="EMBL" id="KAK3893587.1"/>
    </source>
</evidence>
<feature type="chain" id="PRO_5042442903" description="Secreted protein" evidence="1">
    <location>
        <begin position="22"/>
        <end position="113"/>
    </location>
</feature>
<protein>
    <recommendedName>
        <fullName evidence="7">Secreted protein</fullName>
    </recommendedName>
</protein>
<reference evidence="5" key="1">
    <citation type="submission" date="2023-10" db="EMBL/GenBank/DDBJ databases">
        <title>Genome assemblies of two species of porcelain crab, Petrolisthes cinctipes and Petrolisthes manimaculis (Anomura: Porcellanidae).</title>
        <authorList>
            <person name="Angst P."/>
        </authorList>
    </citation>
    <scope>NUCLEOTIDE SEQUENCE</scope>
    <source>
        <strain evidence="5">PB745_01</strain>
        <tissue evidence="5">Gill</tissue>
    </source>
</reference>
<evidence type="ECO:0000313" key="2">
    <source>
        <dbReference type="EMBL" id="KAK3886988.1"/>
    </source>
</evidence>
<keyword evidence="6" id="KW-1185">Reference proteome</keyword>
<evidence type="ECO:0000256" key="1">
    <source>
        <dbReference type="SAM" id="SignalP"/>
    </source>
</evidence>
<evidence type="ECO:0000313" key="4">
    <source>
        <dbReference type="EMBL" id="KAK3891919.1"/>
    </source>
</evidence>
<dbReference type="EMBL" id="JAWQEG010000199">
    <property type="protein sequence ID" value="KAK3893587.1"/>
    <property type="molecule type" value="Genomic_DNA"/>
</dbReference>
<dbReference type="EMBL" id="JAWQEG010000654">
    <property type="protein sequence ID" value="KAK3886988.1"/>
    <property type="molecule type" value="Genomic_DNA"/>
</dbReference>
<evidence type="ECO:0000313" key="3">
    <source>
        <dbReference type="EMBL" id="KAK3887097.1"/>
    </source>
</evidence>
<name>A0AAE1L3A6_PETCI</name>
<dbReference type="Proteomes" id="UP001286313">
    <property type="component" value="Unassembled WGS sequence"/>
</dbReference>
<evidence type="ECO:0008006" key="7">
    <source>
        <dbReference type="Google" id="ProtNLM"/>
    </source>
</evidence>
<comment type="caution">
    <text evidence="5">The sequence shown here is derived from an EMBL/GenBank/DDBJ whole genome shotgun (WGS) entry which is preliminary data.</text>
</comment>
<dbReference type="EMBL" id="JAWQEG010000652">
    <property type="protein sequence ID" value="KAK3887097.1"/>
    <property type="molecule type" value="Genomic_DNA"/>
</dbReference>
<gene>
    <name evidence="5" type="ORF">Pcinc_002652</name>
    <name evidence="4" type="ORF">Pcinc_004225</name>
    <name evidence="3" type="ORF">Pcinc_008784</name>
    <name evidence="2" type="ORF">Pcinc_008870</name>
</gene>
<organism evidence="5 6">
    <name type="scientific">Petrolisthes cinctipes</name>
    <name type="common">Flat porcelain crab</name>
    <dbReference type="NCBI Taxonomy" id="88211"/>
    <lineage>
        <taxon>Eukaryota</taxon>
        <taxon>Metazoa</taxon>
        <taxon>Ecdysozoa</taxon>
        <taxon>Arthropoda</taxon>
        <taxon>Crustacea</taxon>
        <taxon>Multicrustacea</taxon>
        <taxon>Malacostraca</taxon>
        <taxon>Eumalacostraca</taxon>
        <taxon>Eucarida</taxon>
        <taxon>Decapoda</taxon>
        <taxon>Pleocyemata</taxon>
        <taxon>Anomura</taxon>
        <taxon>Galatheoidea</taxon>
        <taxon>Porcellanidae</taxon>
        <taxon>Petrolisthes</taxon>
    </lineage>
</organism>
<feature type="signal peptide" evidence="1">
    <location>
        <begin position="1"/>
        <end position="21"/>
    </location>
</feature>
<proteinExistence type="predicted"/>
<dbReference type="EMBL" id="JAWQEG010000297">
    <property type="protein sequence ID" value="KAK3891919.1"/>
    <property type="molecule type" value="Genomic_DNA"/>
</dbReference>
<keyword evidence="1" id="KW-0732">Signal</keyword>
<dbReference type="AlphaFoldDB" id="A0AAE1L3A6"/>
<sequence>MGQGFILLLGLAVAMVKIVSTAVPEIRTELVAEVVSQVVKQDVNDCHLVLLTTSPHSTTVTTILRLIKSRMVVAGASAEQNRPFRHLWGYSKNCQTLILHIDHNINKTNMALR</sequence>
<accession>A0AAE1L3A6</accession>